<name>A0A1F7UL96_9BACT</name>
<reference evidence="2 3" key="1">
    <citation type="journal article" date="2016" name="Nat. Commun.">
        <title>Thousands of microbial genomes shed light on interconnected biogeochemical processes in an aquifer system.</title>
        <authorList>
            <person name="Anantharaman K."/>
            <person name="Brown C.T."/>
            <person name="Hug L.A."/>
            <person name="Sharon I."/>
            <person name="Castelle C.J."/>
            <person name="Probst A.J."/>
            <person name="Thomas B.C."/>
            <person name="Singh A."/>
            <person name="Wilkins M.J."/>
            <person name="Karaoz U."/>
            <person name="Brodie E.L."/>
            <person name="Williams K.H."/>
            <person name="Hubbard S.S."/>
            <person name="Banfield J.F."/>
        </authorList>
    </citation>
    <scope>NUCLEOTIDE SEQUENCE [LARGE SCALE GENOMIC DNA]</scope>
</reference>
<feature type="region of interest" description="Disordered" evidence="1">
    <location>
        <begin position="314"/>
        <end position="343"/>
    </location>
</feature>
<proteinExistence type="predicted"/>
<gene>
    <name evidence="2" type="ORF">A3E39_02290</name>
</gene>
<feature type="compositionally biased region" description="Low complexity" evidence="1">
    <location>
        <begin position="432"/>
        <end position="442"/>
    </location>
</feature>
<accession>A0A1F7UL96</accession>
<dbReference type="EMBL" id="MGEH01000018">
    <property type="protein sequence ID" value="OGL79052.1"/>
    <property type="molecule type" value="Genomic_DNA"/>
</dbReference>
<organism evidence="2 3">
    <name type="scientific">Candidatus Uhrbacteria bacterium RIFCSPHIGHO2_12_FULL_60_25</name>
    <dbReference type="NCBI Taxonomy" id="1802399"/>
    <lineage>
        <taxon>Bacteria</taxon>
        <taxon>Candidatus Uhriibacteriota</taxon>
    </lineage>
</organism>
<protein>
    <submittedName>
        <fullName evidence="2">Uncharacterized protein</fullName>
    </submittedName>
</protein>
<sequence length="567" mass="63206">MIDQILTLLADCVSLVHAQIATMGGAGLEYERWRSLHIPPTHCWLVEHDPASARKLRHAYPLANHVRALADLPTAVHKANDNQARLDMFHLDLCGTVEPSIRDLTNILPLLLNGKGRILAVTMADQRGNRSLNEPKLVQRICARLFGSHWNELWSNLVDLHSQEPVIREGVRADPEKVALREAGALLYLLLAFSAIRREGARYEARKERYPLMHFLRFRERGERRYLKLMQQGSVITLPSHVERYVYWSDESNFRMRTLLFRLQTHNEPMDMAEAAAMLAKVMLKAPFSIVHGDEIASIWHQQVRETSHLPARTSAVVDQTSAHPNPTSEHPNPQEEHVTEPTPNNAATIAGIRQRFAPFLGALNSELRADFDRLCDLAGTSGAMPADVHAHLKHMRAAVDALAEAVGPAPDTAQPVAGQGKQPRASKRETPATPAARAAPAPKRKINLSRAIGMHINGHVVPLKQTDEHRLNLLRARHKGPLDYRTAQDTILTLYGVKPDGPGRRTLGSLIAGTAARFRPGFIARLLKDLPADQHESLLTELATLYSMPVKKLRTEAKEIASRLTD</sequence>
<comment type="caution">
    <text evidence="2">The sequence shown here is derived from an EMBL/GenBank/DDBJ whole genome shotgun (WGS) entry which is preliminary data.</text>
</comment>
<feature type="region of interest" description="Disordered" evidence="1">
    <location>
        <begin position="410"/>
        <end position="445"/>
    </location>
</feature>
<evidence type="ECO:0000313" key="3">
    <source>
        <dbReference type="Proteomes" id="UP000176603"/>
    </source>
</evidence>
<feature type="compositionally biased region" description="Polar residues" evidence="1">
    <location>
        <begin position="317"/>
        <end position="332"/>
    </location>
</feature>
<evidence type="ECO:0000256" key="1">
    <source>
        <dbReference type="SAM" id="MobiDB-lite"/>
    </source>
</evidence>
<dbReference type="Proteomes" id="UP000176603">
    <property type="component" value="Unassembled WGS sequence"/>
</dbReference>
<evidence type="ECO:0000313" key="2">
    <source>
        <dbReference type="EMBL" id="OGL79052.1"/>
    </source>
</evidence>
<dbReference type="AlphaFoldDB" id="A0A1F7UL96"/>